<evidence type="ECO:0000313" key="5">
    <source>
        <dbReference type="Proteomes" id="UP000192501"/>
    </source>
</evidence>
<dbReference type="Proteomes" id="UP000192501">
    <property type="component" value="Unassembled WGS sequence"/>
</dbReference>
<dbReference type="EMBL" id="LVKB01000070">
    <property type="protein sequence ID" value="ORD96663.1"/>
    <property type="molecule type" value="Genomic_DNA"/>
</dbReference>
<evidence type="ECO:0000313" key="4">
    <source>
        <dbReference type="Proteomes" id="UP000192356"/>
    </source>
</evidence>
<dbReference type="VEuPathDB" id="MicrosporidiaDB:HERIO_2767"/>
<evidence type="ECO:0000256" key="1">
    <source>
        <dbReference type="SAM" id="SignalP"/>
    </source>
</evidence>
<keyword evidence="4" id="KW-1185">Reference proteome</keyword>
<proteinExistence type="predicted"/>
<reference evidence="4 5" key="1">
    <citation type="journal article" date="2017" name="Environ. Microbiol.">
        <title>Decay of the glycolytic pathway and adaptation to intranuclear parasitism within Enterocytozoonidae microsporidia.</title>
        <authorList>
            <person name="Wiredu Boakye D."/>
            <person name="Jaroenlak P."/>
            <person name="Prachumwat A."/>
            <person name="Williams T.A."/>
            <person name="Bateman K.S."/>
            <person name="Itsathitphaisarn O."/>
            <person name="Sritunyalucksana K."/>
            <person name="Paszkiewicz K.H."/>
            <person name="Moore K.A."/>
            <person name="Stentiford G.D."/>
            <person name="Williams B.A."/>
        </authorList>
    </citation>
    <scope>NUCLEOTIDE SEQUENCE [LARGE SCALE GENOMIC DNA]</scope>
    <source>
        <strain evidence="5">canceri</strain>
        <strain evidence="3">Canceri</strain>
        <strain evidence="2 4">GB1</strain>
    </source>
</reference>
<dbReference type="AlphaFoldDB" id="A0A1X0QAE0"/>
<dbReference type="Proteomes" id="UP000192356">
    <property type="component" value="Unassembled WGS sequence"/>
</dbReference>
<dbReference type="EMBL" id="LTAI01000325">
    <property type="protein sequence ID" value="ORD99033.1"/>
    <property type="molecule type" value="Genomic_DNA"/>
</dbReference>
<feature type="chain" id="PRO_5011905202" evidence="1">
    <location>
        <begin position="24"/>
        <end position="97"/>
    </location>
</feature>
<comment type="caution">
    <text evidence="2">The sequence shown here is derived from an EMBL/GenBank/DDBJ whole genome shotgun (WGS) entry which is preliminary data.</text>
</comment>
<accession>A0A1X0QAE0</accession>
<keyword evidence="1" id="KW-0732">Signal</keyword>
<evidence type="ECO:0000313" key="3">
    <source>
        <dbReference type="EMBL" id="ORD99033.1"/>
    </source>
</evidence>
<sequence length="97" mass="10699">MIFTFGKCFFLSLNSLTSFVANSYPEILSKVISISDEFILSILSLTQPPATLGVTVSPSITIVFATLDIKSKSSRSCFVNTIIMAKLFIKKFNCTFI</sequence>
<dbReference type="VEuPathDB" id="MicrosporidiaDB:A0H76_3037"/>
<protein>
    <submittedName>
        <fullName evidence="2">Uncharacterized protein</fullName>
    </submittedName>
</protein>
<feature type="signal peptide" evidence="1">
    <location>
        <begin position="1"/>
        <end position="23"/>
    </location>
</feature>
<gene>
    <name evidence="3" type="ORF">A0H76_3037</name>
    <name evidence="2" type="ORF">HERIO_2767</name>
</gene>
<organism evidence="2 4">
    <name type="scientific">Hepatospora eriocheir</name>
    <dbReference type="NCBI Taxonomy" id="1081669"/>
    <lineage>
        <taxon>Eukaryota</taxon>
        <taxon>Fungi</taxon>
        <taxon>Fungi incertae sedis</taxon>
        <taxon>Microsporidia</taxon>
        <taxon>Hepatosporidae</taxon>
        <taxon>Hepatospora</taxon>
    </lineage>
</organism>
<name>A0A1X0QAE0_9MICR</name>
<evidence type="ECO:0000313" key="2">
    <source>
        <dbReference type="EMBL" id="ORD96663.1"/>
    </source>
</evidence>